<evidence type="ECO:0000256" key="1">
    <source>
        <dbReference type="ARBA" id="ARBA00023015"/>
    </source>
</evidence>
<dbReference type="PANTHER" id="PTHR43132">
    <property type="entry name" value="ARSENICAL RESISTANCE OPERON REPRESSOR ARSR-RELATED"/>
    <property type="match status" value="1"/>
</dbReference>
<comment type="caution">
    <text evidence="5">The sequence shown here is derived from an EMBL/GenBank/DDBJ whole genome shotgun (WGS) entry which is preliminary data.</text>
</comment>
<name>A0A919JQ88_9ACTN</name>
<sequence length="320" mass="34997">MLRIHFTTDDVARVRVAAEPDPLWETVISVFRLRRPGPDLVFGRWHRHALRASRRSDVSMLARLVHQTYFPDFLTPAEGAASLSSALDAVMATPVSRLRTDMARLARTGTPMTPWMRQLAEGDPGTLRQLAGALRSHHDSVVAPFGKDAQAQVDADRGRRARVLLDQGAEGLLNSFRPMMRWERPVLEVDVPQHRTLHLNGRGLLLVPSYLSFGTPDVLFDPELPPVLVYPIEHCLSRSLATGTALSALIGPTRAAVLESLADGRTTSELARRVGVSRASVSQHTAVLRDAGLLHTVRAGKAVLHSITPLGTSLLSGDPR</sequence>
<dbReference type="PRINTS" id="PR00778">
    <property type="entry name" value="HTHARSR"/>
</dbReference>
<evidence type="ECO:0000259" key="4">
    <source>
        <dbReference type="SMART" id="SM00418"/>
    </source>
</evidence>
<evidence type="ECO:0000256" key="2">
    <source>
        <dbReference type="ARBA" id="ARBA00023125"/>
    </source>
</evidence>
<dbReference type="CDD" id="cd00090">
    <property type="entry name" value="HTH_ARSR"/>
    <property type="match status" value="1"/>
</dbReference>
<evidence type="ECO:0000256" key="3">
    <source>
        <dbReference type="ARBA" id="ARBA00023163"/>
    </source>
</evidence>
<dbReference type="EMBL" id="BOMQ01000085">
    <property type="protein sequence ID" value="GIE53492.1"/>
    <property type="molecule type" value="Genomic_DNA"/>
</dbReference>
<dbReference type="AlphaFoldDB" id="A0A919JQ88"/>
<dbReference type="SMART" id="SM00418">
    <property type="entry name" value="HTH_ARSR"/>
    <property type="match status" value="1"/>
</dbReference>
<dbReference type="Gene3D" id="1.10.10.10">
    <property type="entry name" value="Winged helix-like DNA-binding domain superfamily/Winged helix DNA-binding domain"/>
    <property type="match status" value="1"/>
</dbReference>
<accession>A0A919JQ88</accession>
<dbReference type="RefSeq" id="WP_203775584.1">
    <property type="nucleotide sequence ID" value="NZ_BAAAYJ010000071.1"/>
</dbReference>
<dbReference type="Pfam" id="PF12840">
    <property type="entry name" value="HTH_20"/>
    <property type="match status" value="1"/>
</dbReference>
<keyword evidence="1" id="KW-0805">Transcription regulation</keyword>
<keyword evidence="2" id="KW-0238">DNA-binding</keyword>
<dbReference type="InterPro" id="IPR051011">
    <property type="entry name" value="Metal_resp_trans_reg"/>
</dbReference>
<dbReference type="InterPro" id="IPR011991">
    <property type="entry name" value="ArsR-like_HTH"/>
</dbReference>
<dbReference type="PANTHER" id="PTHR43132:SF8">
    <property type="entry name" value="HTH-TYPE TRANSCRIPTIONAL REGULATOR KMTR"/>
    <property type="match status" value="1"/>
</dbReference>
<dbReference type="SUPFAM" id="SSF46785">
    <property type="entry name" value="Winged helix' DNA-binding domain"/>
    <property type="match status" value="1"/>
</dbReference>
<keyword evidence="6" id="KW-1185">Reference proteome</keyword>
<dbReference type="InterPro" id="IPR036390">
    <property type="entry name" value="WH_DNA-bd_sf"/>
</dbReference>
<dbReference type="GO" id="GO:0003700">
    <property type="term" value="F:DNA-binding transcription factor activity"/>
    <property type="evidence" value="ECO:0007669"/>
    <property type="project" value="InterPro"/>
</dbReference>
<proteinExistence type="predicted"/>
<dbReference type="InterPro" id="IPR001845">
    <property type="entry name" value="HTH_ArsR_DNA-bd_dom"/>
</dbReference>
<evidence type="ECO:0000313" key="5">
    <source>
        <dbReference type="EMBL" id="GIE53492.1"/>
    </source>
</evidence>
<dbReference type="Proteomes" id="UP000647172">
    <property type="component" value="Unassembled WGS sequence"/>
</dbReference>
<dbReference type="InterPro" id="IPR036388">
    <property type="entry name" value="WH-like_DNA-bd_sf"/>
</dbReference>
<evidence type="ECO:0000313" key="6">
    <source>
        <dbReference type="Proteomes" id="UP000647172"/>
    </source>
</evidence>
<gene>
    <name evidence="5" type="ORF">Ani05nite_70260</name>
</gene>
<organism evidence="5 6">
    <name type="scientific">Actinoplanes nipponensis</name>
    <dbReference type="NCBI Taxonomy" id="135950"/>
    <lineage>
        <taxon>Bacteria</taxon>
        <taxon>Bacillati</taxon>
        <taxon>Actinomycetota</taxon>
        <taxon>Actinomycetes</taxon>
        <taxon>Micromonosporales</taxon>
        <taxon>Micromonosporaceae</taxon>
        <taxon>Actinoplanes</taxon>
    </lineage>
</organism>
<dbReference type="GO" id="GO:0003677">
    <property type="term" value="F:DNA binding"/>
    <property type="evidence" value="ECO:0007669"/>
    <property type="project" value="UniProtKB-KW"/>
</dbReference>
<keyword evidence="3" id="KW-0804">Transcription</keyword>
<reference evidence="5" key="1">
    <citation type="submission" date="2021-01" db="EMBL/GenBank/DDBJ databases">
        <title>Whole genome shotgun sequence of Actinoplanes nipponensis NBRC 14063.</title>
        <authorList>
            <person name="Komaki H."/>
            <person name="Tamura T."/>
        </authorList>
    </citation>
    <scope>NUCLEOTIDE SEQUENCE</scope>
    <source>
        <strain evidence="5">NBRC 14063</strain>
    </source>
</reference>
<feature type="domain" description="HTH arsR-type" evidence="4">
    <location>
        <begin position="244"/>
        <end position="319"/>
    </location>
</feature>
<protein>
    <submittedName>
        <fullName evidence="5">Transcriptional regulator</fullName>
    </submittedName>
</protein>